<protein>
    <submittedName>
        <fullName evidence="1">Uncharacterized protein</fullName>
    </submittedName>
</protein>
<dbReference type="RefSeq" id="WP_061539457.1">
    <property type="nucleotide sequence ID" value="NZ_CP013232.1"/>
</dbReference>
<evidence type="ECO:0000313" key="1">
    <source>
        <dbReference type="EMBL" id="AMO94387.1"/>
    </source>
</evidence>
<accession>A0A127P9E7</accession>
<dbReference type="PATRIC" id="fig|158899.10.peg.1693"/>
<evidence type="ECO:0000313" key="2">
    <source>
        <dbReference type="Proteomes" id="UP000072421"/>
    </source>
</evidence>
<sequence>MTELTFTLRENSIDSLNEALDKFQQGQDGNVRALKFSILFTAQFIELLLKQYLISIDPFLVYTKCFREIQKKAKTDKVDIRQAYETLKADGFDFNALVKGDPNPHTVALDDALGFARLEMCSITGGELVDNDFADDISWLKQLRNNIEHFEFTLTAQEVRLCIGRIVRAAIDFCETFSLMDLADEIGKERFHTFEMLADEYTQHRTEAKAEMKRGESDAFRGLRPKEWQFVEWNVYRCDACGEHTMVPDDESATGYKCKMPLCGNEESEDIEVPCDVCGVPCANGDMQYWDEGLPNVCPQCNSHSD</sequence>
<dbReference type="AlphaFoldDB" id="A0A127P9E7"/>
<dbReference type="EMBL" id="CP013232">
    <property type="protein sequence ID" value="AMO94387.1"/>
    <property type="molecule type" value="Genomic_DNA"/>
</dbReference>
<name>A0A127P9E7_9BURK</name>
<reference evidence="1 2" key="1">
    <citation type="submission" date="2015-11" db="EMBL/GenBank/DDBJ databases">
        <title>Exploring the genomic traits of fungus-feeding bacterial genus Collimonas.</title>
        <authorList>
            <person name="Song C."/>
            <person name="Schmidt R."/>
            <person name="de Jager V."/>
            <person name="Krzyzanowska D."/>
            <person name="Jongedijk E."/>
            <person name="Cankar K."/>
            <person name="Beekwilder J."/>
            <person name="van Veen A."/>
            <person name="de Boer W."/>
            <person name="van Veen J.A."/>
            <person name="Garbeva P."/>
        </authorList>
    </citation>
    <scope>NUCLEOTIDE SEQUENCE [LARGE SCALE GENOMIC DNA]</scope>
    <source>
        <strain evidence="1 2">Ter6</strain>
    </source>
</reference>
<proteinExistence type="predicted"/>
<organism evidence="1">
    <name type="scientific">Collimonas fungivorans</name>
    <dbReference type="NCBI Taxonomy" id="158899"/>
    <lineage>
        <taxon>Bacteria</taxon>
        <taxon>Pseudomonadati</taxon>
        <taxon>Pseudomonadota</taxon>
        <taxon>Betaproteobacteria</taxon>
        <taxon>Burkholderiales</taxon>
        <taxon>Oxalobacteraceae</taxon>
        <taxon>Collimonas</taxon>
    </lineage>
</organism>
<gene>
    <name evidence="1" type="ORF">CFter6_1685</name>
</gene>
<dbReference type="OrthoDB" id="8906052at2"/>
<dbReference type="Proteomes" id="UP000072421">
    <property type="component" value="Chromosome"/>
</dbReference>